<reference evidence="8" key="1">
    <citation type="journal article" date="2019" name="Int. J. Syst. Evol. Microbiol.">
        <title>The Global Catalogue of Microorganisms (GCM) 10K type strain sequencing project: providing services to taxonomists for standard genome sequencing and annotation.</title>
        <authorList>
            <consortium name="The Broad Institute Genomics Platform"/>
            <consortium name="The Broad Institute Genome Sequencing Center for Infectious Disease"/>
            <person name="Wu L."/>
            <person name="Ma J."/>
        </authorList>
    </citation>
    <scope>NUCLEOTIDE SEQUENCE [LARGE SCALE GENOMIC DNA]</scope>
    <source>
        <strain evidence="8">JCM 17111</strain>
    </source>
</reference>
<feature type="transmembrane region" description="Helical" evidence="6">
    <location>
        <begin position="234"/>
        <end position="255"/>
    </location>
</feature>
<feature type="transmembrane region" description="Helical" evidence="6">
    <location>
        <begin position="308"/>
        <end position="329"/>
    </location>
</feature>
<evidence type="ECO:0000256" key="6">
    <source>
        <dbReference type="SAM" id="Phobius"/>
    </source>
</evidence>
<accession>A0ABP6X0D0</accession>
<dbReference type="InterPro" id="IPR003841">
    <property type="entry name" value="Na/Pi_transpt"/>
</dbReference>
<evidence type="ECO:0000313" key="8">
    <source>
        <dbReference type="Proteomes" id="UP001500954"/>
    </source>
</evidence>
<dbReference type="PANTHER" id="PTHR10010:SF46">
    <property type="entry name" value="SODIUM-DEPENDENT PHOSPHATE TRANSPORT PROTEIN 2B"/>
    <property type="match status" value="1"/>
</dbReference>
<dbReference type="Pfam" id="PF02690">
    <property type="entry name" value="Na_Pi_cotrans"/>
    <property type="match status" value="2"/>
</dbReference>
<gene>
    <name evidence="7" type="ORF">GCM10022395_06050</name>
</gene>
<keyword evidence="3 6" id="KW-0812">Transmembrane</keyword>
<comment type="caution">
    <text evidence="7">The sequence shown here is derived from an EMBL/GenBank/DDBJ whole genome shotgun (WGS) entry which is preliminary data.</text>
</comment>
<evidence type="ECO:0000256" key="1">
    <source>
        <dbReference type="ARBA" id="ARBA00004651"/>
    </source>
</evidence>
<feature type="transmembrane region" description="Helical" evidence="6">
    <location>
        <begin position="70"/>
        <end position="93"/>
    </location>
</feature>
<keyword evidence="4 6" id="KW-1133">Transmembrane helix</keyword>
<keyword evidence="2" id="KW-1003">Cell membrane</keyword>
<dbReference type="NCBIfam" id="NF037997">
    <property type="entry name" value="Na_Pi_symport"/>
    <property type="match status" value="1"/>
</dbReference>
<organism evidence="7 8">
    <name type="scientific">Snuella lapsa</name>
    <dbReference type="NCBI Taxonomy" id="870481"/>
    <lineage>
        <taxon>Bacteria</taxon>
        <taxon>Pseudomonadati</taxon>
        <taxon>Bacteroidota</taxon>
        <taxon>Flavobacteriia</taxon>
        <taxon>Flavobacteriales</taxon>
        <taxon>Flavobacteriaceae</taxon>
        <taxon>Snuella</taxon>
    </lineage>
</organism>
<keyword evidence="5 6" id="KW-0472">Membrane</keyword>
<name>A0ABP6X0D0_9FLAO</name>
<evidence type="ECO:0000256" key="3">
    <source>
        <dbReference type="ARBA" id="ARBA00022692"/>
    </source>
</evidence>
<feature type="transmembrane region" description="Helical" evidence="6">
    <location>
        <begin position="99"/>
        <end position="122"/>
    </location>
</feature>
<feature type="transmembrane region" description="Helical" evidence="6">
    <location>
        <begin position="153"/>
        <end position="171"/>
    </location>
</feature>
<feature type="transmembrane region" description="Helical" evidence="6">
    <location>
        <begin position="267"/>
        <end position="288"/>
    </location>
</feature>
<dbReference type="RefSeq" id="WP_345004307.1">
    <property type="nucleotide sequence ID" value="NZ_BAABCY010000016.1"/>
</dbReference>
<sequence>MFRKLLFPLILCLLAWALFINPAIKDIAAGIAILLLGMTMLEQGFNAFVEGPLQKLLLRATNKLYKSIGLGFVTTALLQSSSLISVITIAFLSAGLIELYAGIGIIFGANIGTTATAWLVAIFGLKIKVSAFALPMIAFGVLFIFQKSKNLKGFGYVLAGLGFFFLGIDYMKVGFDIYQDRIDLANYAMTGFWGLIVFTFIGILITLVLQSSSAAMALILTALAVGHITYNNSLALAVGANIGTTITAILGSLGTNVSGKRLAGAHFIFNLVTGLIALIFINQLRFLVDDIALLVGIADTNYIFKLSIFHSIFNVLGVLIMIPLIPSIIKLLNKFFVEKLSDKDTIAYPVYLNDSILAYPQTALKALLDESRRLFENATFEIVSHGLNLHREDIKGQEKLKKIVEKSKEDLEIDVETLYYNKIKIIYSKIIKYATLAQSKFSLAPKNMEAFTQIKLANRNVVETIKNVRGLRKNVNQYMNSENAYIKKEYNRLRHKISQVLREIYVTGLDSNPEIHAKKLKKLKRKAVKNDALVDGTLDKLIRDNKISSVMATSLANDSDIVADISKKLIETAELLYIKQDSLLANLEEDVN</sequence>
<evidence type="ECO:0000256" key="4">
    <source>
        <dbReference type="ARBA" id="ARBA00022989"/>
    </source>
</evidence>
<keyword evidence="8" id="KW-1185">Reference proteome</keyword>
<evidence type="ECO:0000313" key="7">
    <source>
        <dbReference type="EMBL" id="GAA3557512.1"/>
    </source>
</evidence>
<protein>
    <recommendedName>
        <fullName evidence="9">Na/Pi cotransporter family protein</fullName>
    </recommendedName>
</protein>
<evidence type="ECO:0000256" key="2">
    <source>
        <dbReference type="ARBA" id="ARBA00022475"/>
    </source>
</evidence>
<feature type="transmembrane region" description="Helical" evidence="6">
    <location>
        <begin position="129"/>
        <end position="147"/>
    </location>
</feature>
<proteinExistence type="predicted"/>
<dbReference type="EMBL" id="BAABCY010000016">
    <property type="protein sequence ID" value="GAA3557512.1"/>
    <property type="molecule type" value="Genomic_DNA"/>
</dbReference>
<dbReference type="Proteomes" id="UP001500954">
    <property type="component" value="Unassembled WGS sequence"/>
</dbReference>
<evidence type="ECO:0000256" key="5">
    <source>
        <dbReference type="ARBA" id="ARBA00023136"/>
    </source>
</evidence>
<feature type="transmembrane region" description="Helical" evidence="6">
    <location>
        <begin position="27"/>
        <end position="49"/>
    </location>
</feature>
<evidence type="ECO:0008006" key="9">
    <source>
        <dbReference type="Google" id="ProtNLM"/>
    </source>
</evidence>
<feature type="transmembrane region" description="Helical" evidence="6">
    <location>
        <begin position="192"/>
        <end position="222"/>
    </location>
</feature>
<comment type="subcellular location">
    <subcellularLocation>
        <location evidence="1">Cell membrane</location>
        <topology evidence="1">Multi-pass membrane protein</topology>
    </subcellularLocation>
</comment>
<dbReference type="PANTHER" id="PTHR10010">
    <property type="entry name" value="SOLUTE CARRIER FAMILY 34 SODIUM PHOSPHATE , MEMBER 2-RELATED"/>
    <property type="match status" value="1"/>
</dbReference>